<evidence type="ECO:0000313" key="2">
    <source>
        <dbReference type="EMBL" id="SDD83195.1"/>
    </source>
</evidence>
<dbReference type="PANTHER" id="PTHR43157">
    <property type="entry name" value="PHOSPHATIDYLINOSITOL-GLYCAN BIOSYNTHESIS CLASS F PROTEIN-RELATED"/>
    <property type="match status" value="1"/>
</dbReference>
<evidence type="ECO:0000256" key="1">
    <source>
        <dbReference type="ARBA" id="ARBA00023002"/>
    </source>
</evidence>
<dbReference type="Gene3D" id="3.40.50.720">
    <property type="entry name" value="NAD(P)-binding Rossmann-like Domain"/>
    <property type="match status" value="1"/>
</dbReference>
<gene>
    <name evidence="2" type="ORF">SAMN05216270_10831</name>
</gene>
<dbReference type="NCBIfam" id="NF004513">
    <property type="entry name" value="PRK05854.1"/>
    <property type="match status" value="1"/>
</dbReference>
<protein>
    <submittedName>
        <fullName evidence="2">Short-chain dehydrogenase</fullName>
    </submittedName>
</protein>
<dbReference type="RefSeq" id="WP_091036876.1">
    <property type="nucleotide sequence ID" value="NZ_FNAD01000008.1"/>
</dbReference>
<dbReference type="SUPFAM" id="SSF51735">
    <property type="entry name" value="NAD(P)-binding Rossmann-fold domains"/>
    <property type="match status" value="1"/>
</dbReference>
<sequence>MPYDVPDQQGRRFIVTGANSGTGREAARRLAASGAEVVLAVRSVAKGEEAAAAIGRESPQARLEVRRLDLADLASVREFADGITADGRPLHALVNNAGLMFPPERYATADGFELQIGTNFFGPFALTNLLLPLLLETPGARVVNMSSGAANAGRIDFDDLTGMSKRYSKYGAYARSKLANLLHGRRLAAMAEERGWPLLSVMAHPGYTRTNLQTAAKNLARDPGDPLPPITRTILPSQGVETGTEPLLFAAASPEAEQGAFYGPRWLLVGPAATSPVPRQAKSKETAERLWAEAERLTDTSAPALQGG</sequence>
<dbReference type="EMBL" id="FNAD01000008">
    <property type="protein sequence ID" value="SDD83195.1"/>
    <property type="molecule type" value="Genomic_DNA"/>
</dbReference>
<keyword evidence="1" id="KW-0560">Oxidoreductase</keyword>
<evidence type="ECO:0000313" key="3">
    <source>
        <dbReference type="Proteomes" id="UP000198949"/>
    </source>
</evidence>
<dbReference type="PRINTS" id="PR00081">
    <property type="entry name" value="GDHRDH"/>
</dbReference>
<name>A0A1G6Y0M3_9ACTN</name>
<dbReference type="Pfam" id="PF00106">
    <property type="entry name" value="adh_short"/>
    <property type="match status" value="1"/>
</dbReference>
<reference evidence="3" key="1">
    <citation type="submission" date="2016-10" db="EMBL/GenBank/DDBJ databases">
        <authorList>
            <person name="Varghese N."/>
            <person name="Submissions S."/>
        </authorList>
    </citation>
    <scope>NUCLEOTIDE SEQUENCE [LARGE SCALE GENOMIC DNA]</scope>
    <source>
        <strain evidence="3">CGMCC 4.3516</strain>
    </source>
</reference>
<dbReference type="InterPro" id="IPR002347">
    <property type="entry name" value="SDR_fam"/>
</dbReference>
<dbReference type="AlphaFoldDB" id="A0A1G6Y0M3"/>
<accession>A0A1G6Y0M3</accession>
<dbReference type="Proteomes" id="UP000198949">
    <property type="component" value="Unassembled WGS sequence"/>
</dbReference>
<dbReference type="InterPro" id="IPR036291">
    <property type="entry name" value="NAD(P)-bd_dom_sf"/>
</dbReference>
<dbReference type="STRING" id="58114.SAMN05216270_10831"/>
<dbReference type="OrthoDB" id="4577644at2"/>
<dbReference type="PANTHER" id="PTHR43157:SF73">
    <property type="entry name" value="WW DOMAIN-CONTAINING OXIDOREDUCTASE-LIKE PROTEIN"/>
    <property type="match status" value="1"/>
</dbReference>
<keyword evidence="3" id="KW-1185">Reference proteome</keyword>
<proteinExistence type="predicted"/>
<organism evidence="2 3">
    <name type="scientific">Glycomyces harbinensis</name>
    <dbReference type="NCBI Taxonomy" id="58114"/>
    <lineage>
        <taxon>Bacteria</taxon>
        <taxon>Bacillati</taxon>
        <taxon>Actinomycetota</taxon>
        <taxon>Actinomycetes</taxon>
        <taxon>Glycomycetales</taxon>
        <taxon>Glycomycetaceae</taxon>
        <taxon>Glycomyces</taxon>
    </lineage>
</organism>
<dbReference type="GO" id="GO:0016491">
    <property type="term" value="F:oxidoreductase activity"/>
    <property type="evidence" value="ECO:0007669"/>
    <property type="project" value="UniProtKB-KW"/>
</dbReference>